<dbReference type="RefSeq" id="WP_092045595.1">
    <property type="nucleotide sequence ID" value="NZ_FOTK01000041.1"/>
</dbReference>
<protein>
    <submittedName>
        <fullName evidence="1">Uncharacterized protein</fullName>
    </submittedName>
</protein>
<organism evidence="1 2">
    <name type="scientific">Methylobacterium pseudosasicola</name>
    <dbReference type="NCBI Taxonomy" id="582667"/>
    <lineage>
        <taxon>Bacteria</taxon>
        <taxon>Pseudomonadati</taxon>
        <taxon>Pseudomonadota</taxon>
        <taxon>Alphaproteobacteria</taxon>
        <taxon>Hyphomicrobiales</taxon>
        <taxon>Methylobacteriaceae</taxon>
        <taxon>Methylobacterium</taxon>
    </lineage>
</organism>
<evidence type="ECO:0000313" key="1">
    <source>
        <dbReference type="EMBL" id="SFM62545.1"/>
    </source>
</evidence>
<reference evidence="2" key="1">
    <citation type="submission" date="2016-10" db="EMBL/GenBank/DDBJ databases">
        <authorList>
            <person name="Varghese N."/>
            <person name="Submissions S."/>
        </authorList>
    </citation>
    <scope>NUCLEOTIDE SEQUENCE [LARGE SCALE GENOMIC DNA]</scope>
    <source>
        <strain evidence="2">BL36</strain>
    </source>
</reference>
<dbReference type="Proteomes" id="UP000199048">
    <property type="component" value="Unassembled WGS sequence"/>
</dbReference>
<dbReference type="AlphaFoldDB" id="A0A1I4SDL8"/>
<accession>A0A1I4SDL8</accession>
<keyword evidence="2" id="KW-1185">Reference proteome</keyword>
<dbReference type="OrthoDB" id="8000443at2"/>
<dbReference type="EMBL" id="FOTK01000041">
    <property type="protein sequence ID" value="SFM62545.1"/>
    <property type="molecule type" value="Genomic_DNA"/>
</dbReference>
<gene>
    <name evidence="1" type="ORF">SAMN05192568_104166</name>
</gene>
<name>A0A1I4SDL8_9HYPH</name>
<dbReference type="STRING" id="582667.SAMN05192568_104166"/>
<evidence type="ECO:0000313" key="2">
    <source>
        <dbReference type="Proteomes" id="UP000199048"/>
    </source>
</evidence>
<proteinExistence type="predicted"/>
<sequence length="151" mass="16256">MTVNAPAPPLSGISLVPVPTEHVATLWPQAEGHLRRACARSVGDMSPETLFRDCAAGTSALVVIVDMRTDPSTMPAAAVVHFPRQADGSLACELRAAGGRALALWRHVVPEFEAWARHVGAASVRLCGRRGWERVFPGYRARPLVSLVKEL</sequence>